<organism evidence="14 15">
    <name type="scientific">Plasmodiophora brassicae</name>
    <name type="common">Clubroot disease agent</name>
    <dbReference type="NCBI Taxonomy" id="37360"/>
    <lineage>
        <taxon>Eukaryota</taxon>
        <taxon>Sar</taxon>
        <taxon>Rhizaria</taxon>
        <taxon>Endomyxa</taxon>
        <taxon>Phytomyxea</taxon>
        <taxon>Plasmodiophorida</taxon>
        <taxon>Plasmodiophoridae</taxon>
        <taxon>Plasmodiophora</taxon>
    </lineage>
</organism>
<proteinExistence type="predicted"/>
<evidence type="ECO:0000256" key="10">
    <source>
        <dbReference type="ARBA" id="ARBA00023242"/>
    </source>
</evidence>
<dbReference type="Pfam" id="PF02260">
    <property type="entry name" value="FATC"/>
    <property type="match status" value="1"/>
</dbReference>
<dbReference type="GO" id="GO:0005524">
    <property type="term" value="F:ATP binding"/>
    <property type="evidence" value="ECO:0007669"/>
    <property type="project" value="UniProtKB-KW"/>
</dbReference>
<dbReference type="SMART" id="SM00146">
    <property type="entry name" value="PI3Kc"/>
    <property type="match status" value="1"/>
</dbReference>
<evidence type="ECO:0000256" key="4">
    <source>
        <dbReference type="ARBA" id="ARBA00022679"/>
    </source>
</evidence>
<dbReference type="Pfam" id="PF08163">
    <property type="entry name" value="DNAPKcs_CC3"/>
    <property type="match status" value="1"/>
</dbReference>
<dbReference type="InterPro" id="IPR045581">
    <property type="entry name" value="DNAPKcs_CC5"/>
</dbReference>
<evidence type="ECO:0000256" key="5">
    <source>
        <dbReference type="ARBA" id="ARBA00022741"/>
    </source>
</evidence>
<evidence type="ECO:0000256" key="9">
    <source>
        <dbReference type="ARBA" id="ARBA00023204"/>
    </source>
</evidence>
<feature type="domain" description="FATC" evidence="13">
    <location>
        <begin position="3414"/>
        <end position="3446"/>
    </location>
</feature>
<keyword evidence="7" id="KW-0418">Kinase</keyword>
<dbReference type="InterPro" id="IPR011989">
    <property type="entry name" value="ARM-like"/>
</dbReference>
<dbReference type="Pfam" id="PF20500">
    <property type="entry name" value="DNA-PKcs_N"/>
    <property type="match status" value="2"/>
</dbReference>
<accession>A0A3P3Y6P9</accession>
<dbReference type="Pfam" id="PF20502">
    <property type="entry name" value="DNAPKcs_CC1-2"/>
    <property type="match status" value="1"/>
</dbReference>
<evidence type="ECO:0000256" key="8">
    <source>
        <dbReference type="ARBA" id="ARBA00022840"/>
    </source>
</evidence>
<dbReference type="PROSITE" id="PS50290">
    <property type="entry name" value="PI3_4_KINASE_3"/>
    <property type="match status" value="1"/>
</dbReference>
<dbReference type="EMBL" id="OVEO01000004">
    <property type="protein sequence ID" value="SPQ95847.1"/>
    <property type="molecule type" value="Genomic_DNA"/>
</dbReference>
<evidence type="ECO:0000256" key="2">
    <source>
        <dbReference type="ARBA" id="ARBA00012513"/>
    </source>
</evidence>
<dbReference type="InterPro" id="IPR036940">
    <property type="entry name" value="PI3/4_kinase_cat_sf"/>
</dbReference>
<dbReference type="InterPro" id="IPR000403">
    <property type="entry name" value="PI3/4_kinase_cat_dom"/>
</dbReference>
<dbReference type="Gene3D" id="1.10.1070.11">
    <property type="entry name" value="Phosphatidylinositol 3-/4-kinase, catalytic domain"/>
    <property type="match status" value="1"/>
</dbReference>
<dbReference type="InterPro" id="IPR011009">
    <property type="entry name" value="Kinase-like_dom_sf"/>
</dbReference>
<dbReference type="Pfam" id="PF00454">
    <property type="entry name" value="PI3_PI4_kinase"/>
    <property type="match status" value="1"/>
</dbReference>
<evidence type="ECO:0000259" key="11">
    <source>
        <dbReference type="PROSITE" id="PS50290"/>
    </source>
</evidence>
<dbReference type="InterPro" id="IPR012582">
    <property type="entry name" value="DNAPKcs_CC3"/>
</dbReference>
<dbReference type="GO" id="GO:0005634">
    <property type="term" value="C:nucleus"/>
    <property type="evidence" value="ECO:0007669"/>
    <property type="project" value="UniProtKB-SubCell"/>
</dbReference>
<dbReference type="InterPro" id="IPR014009">
    <property type="entry name" value="PIK_FAT"/>
</dbReference>
<comment type="subcellular location">
    <subcellularLocation>
        <location evidence="1">Nucleus</location>
    </subcellularLocation>
</comment>
<dbReference type="Gene3D" id="1.25.10.10">
    <property type="entry name" value="Leucine-rich Repeat Variant"/>
    <property type="match status" value="3"/>
</dbReference>
<dbReference type="SMART" id="SM01344">
    <property type="entry name" value="NUC194"/>
    <property type="match status" value="1"/>
</dbReference>
<evidence type="ECO:0000256" key="3">
    <source>
        <dbReference type="ARBA" id="ARBA00022527"/>
    </source>
</evidence>
<sequence length="3446" mass="380089">MPPAVASKSAAVAVRHALHVLLQACRDRAVELIEASFIAVEANAKAFRDNEIELGLKDLLSGSESLLIAMDLVRERPEKPMVELRKDIFALILTLIDTYGPDAVKPFIGGIAESARIAIRAEQQSLPRLAAFDVMKKLLEDSNPDEAQVIQVDQLLQELIFELRAWTKLSADRLKKAVLEVLSTLCKKYPVLAQSTAHSVAGKLAACVADPSNVVVEGALIGLNDFLDTFSDQFELGLRTESQKSYSRIYRVIISILSYRAHTRYAILHAACGLLGGHAKLFRPLICKDTPKLLAQLSHWITSGNDDVSKSATRALENVVQDLAELIVISVNDVKLVRPVYSTVVTTLSSMMPTRQGDRRLVSAAIRSTGHFAPACSAMGDIGDLEKNAAIFIDWCDRMLSDEQESKNEHSYPSSQLPVYLSSIAKMMKYIVTMDDSIIESLQKLIGGFFKSVPAMRSKSRGETQQAILELANVLEERGDAFLKTFTPAVLRDVMISVSGALDVEKPRQEYEDYAEVWIALVTDKRYASASNAIFGMFIASVQQVISSLNLNFVVGNFGEPSAPENPADFQIFLNMVELCQRVLPATDPHQFGTFALPFAELLADLLHEHPDISGLIKLMRIVVSICSAAGWFVSETKTVSQPRRLAELLKDFVPLATARIAVLEQELLFSYLEFLLGIPHALVSLASLEPAISQCLQIGLSLSKFGDLALDSLTSWIDGDHLNFHCLRDAMRPFLPVMFSYLQSSDESSNVESVAVRKRALLFIGRLGFDPPELLRVYSSLSTEVSDQFAWDSQASRVRVTFPLPPTPLPVYLDSLLPYICSVAQKSPNRRLKIAAAEMLHAVIGKCIADNARDPRQRLRDVDQRKATPFYRLYRHIFPNVLRLAVDADPVVSRIFRALAFQLCRWFSQNSRYEQREAICFVDAMVDGLADKDSALRDLCSMCLREFCRWPLQNPSKATSEDSPVSLDSVVHLLLRLSRRPKRNQRLGACLALAHLGRDLREHDDLVVRYLLQILGCLLLSVAESAVRDPLPLHRVCVDVARRAIDQYLRAITDPKHSKVQLLSNRRHIDDGVDVGFKDLHSFLSWLITEIVQRNERSFRDLCMSTFAACMPYVSGSVSLIDDALDAEQNIDNNLQSLARTLHVYAWISRVIPGNDIIPRLSVKLVHSVTWFLGQIREMKDKELTGTMLLDLLHLLNILHSNHGELFGFNCLFQDDTFPKVCVDALAGDLPSSKECKSIISSFITSKPGPFSSILETSLHLQSLSARALLQSRRRTEFISCLMEAGRLQTQRAIAKRLAHELASMVLLSSQFEEARSVMNLALLIGLSDVDLVALLTDNKPFVLPIESVIAAHAQSIWGMIANARSDMLGAQMAFKVLSTVVKRLPDAEAVKTLVPKLGLTQVQQLVKTCSDSFSLCTTPAGRPIRAAAFTLQVETMIAIQMPQERFFVQLCLDKAKLSGVVDSDWKPVFRIETDFAMSSLRKGSNGARSGQALADPVRNSVLSSSSLSQQFASIDGILFMSENETAADEQDDVDADDSESLAAAPVLELDPINSLDAMPTVIKLVTWLATQFKGKPPDNPPDWMRCLCQTLSDVTCLVQTRLFILKVILNCPAPFEPFADIWFTPVVELVTAGDKIGGVGFHYLLRDVASLFLDDFAEYVPSGKNIESATHFLSYLVLVADDIGSGSLDSRSLQPEAKLRHNISMIRLLSKKWASGGLRVRFNTAAAHALIKGSIDSNATEDGFGNVGSRSVSCGLQLLQIPYEVGWDPHLSRDTMHDIQTCLSASSKSVFSNAAQLIGHTLRSLDHGQMDQAQTEFMQDVVVETTTAINQNQFVRAISIVRGIMQQYPGFVNKLDDMTFAKCTGWARSARGQMQLAALKLICDSAKELTEPVAKVLPVIRDAVLQQSVDVDRIVIDLVRFIIPRMTSDDMSNSVWPLIKQYVHHPDLECRSSLCKAVVSVLEMVECSEQLSLMMRRALIIFASDESDEVRSIAASFWISPNSGLPPEPPLRLATLLELADVEDSGSSKLWLGFAVSSLLQPCELSLQYSSSVSEFPLDDSASFSTLQLDGSWLPATDSSSLPMFSQSVSDKFYSASKRGPRPLFTPTLVARSVSPLLPSGPSLIAGYTLGAATGVGLSADSSEAPAAPLYRRRQRFGKREARRIQSAAIQAYDRKSREASAVQEKLKSLRQNSVTILRTYRDGEFPDIQFPLSDLIVPLRALASDQSISRQLFIILFQAIVTAASIPEQDSVRLQLGRILQRMPAMASAPSSVFVSTILLACQGCVPPLDAVDSQSICRLAQRTTCVESGILFLEHQLTAPVPSASDDVRATKRGRLSGGYAKTTRIVGDMPDLDASLELRAGLLALYGTLRDSDMVNGLANTLVANAESHHALAAVLAGRFADALSHVDKLFSSDEADALTDLEVQLCEDIQLDAQAHLGAWEDLHDASLAFEHAGRDPSDLWLPDVPYFADPSVRSRFITNFLHCTRHLPGERHALSEFAQLSLSKIDTLPSVAFDLMSAFVELGDTAVVRLLFSNSIGQILSDWCSLPPVAMTARAVLLRKLQVCAEVKEWLDVSNGHFDADKLRRLWGQRFPASIDPSESMLLDEIVHNRMQFLTNDASGQEFVFNLGADAAQLCIAAGNAELSMHFLDISRQVRPDDSRIEFLEVTRALTSPSQSDPTRFALMQLGRRSFSNLLDQLEALRIVASGLLSLDDVATARQFMHSALELVRRPRNGGANAIKIADCLVTLANCFLDDESSSDAVASMILEAMKLGSVKAFGAFPAAFEISSKSGAIDNFRRQCAAVPSWMFLYWRAQLISQVAVDDSDAVMDILERIAKDYPHALIYPLEVASQDERHADSLALQRLGGLIDLPMTRRVVDELSRVTFPELQFKDFVQAACLLVRHGSYDSALRLYRLFSSKWLRSRGVGVPDIARTFLEKYEKALVTAFGEDGQSLQDMTSKDFDLKCATILSSMKVGDLPDGYLPLRSFSPFLASFSESFSATNDYVEMPGQYDGRSRPNADEHVRVVSFDSSVHVMHSIRRPVRAVIFGSDERAYAWLVKCGEDLRLDERIQLLFREMNASLDSDPACARRNLAIGTYSVIPMTRSLGLIEWIPDTMPLGSVVENRVGQKVLHDCSDAYSKALTALSERTRRKSKKPTPLLQTYMDLFESGLPDDDVVAAFHNTHSGIPRDLLSRIATSLCNSPEAFLTIRTALVTSFAVGSIASYIVGIGDRHLDNFLVGERTGRIVQIDFGVAFGAGLDLAVPELVPIRFTPMFQSAMYPLHLSYALMHQTMAHALRAFRAHRSHLVSVMSVFVREPHVDWQAEDLRFEQDGGATSPQAVASSGSASLAASSRIATARSKLEGRSSVQVMLGEFARTKHATSRYAGRMKDLITGAGGRPDYGADPLSVDDQVACLLEHASDPALLGRSWQGWRPFV</sequence>
<evidence type="ECO:0000256" key="7">
    <source>
        <dbReference type="ARBA" id="ARBA00022777"/>
    </source>
</evidence>
<feature type="domain" description="PI3K/PI4K catalytic" evidence="11">
    <location>
        <begin position="3037"/>
        <end position="3370"/>
    </location>
</feature>
<dbReference type="GO" id="GO:0004677">
    <property type="term" value="F:DNA-dependent protein kinase activity"/>
    <property type="evidence" value="ECO:0007669"/>
    <property type="project" value="InterPro"/>
</dbReference>
<keyword evidence="6" id="KW-0227">DNA damage</keyword>
<feature type="domain" description="FAT" evidence="12">
    <location>
        <begin position="2299"/>
        <end position="2860"/>
    </location>
</feature>
<dbReference type="Gene3D" id="3.30.1010.10">
    <property type="entry name" value="Phosphatidylinositol 3-kinase Catalytic Subunit, Chain A, domain 4"/>
    <property type="match status" value="1"/>
</dbReference>
<keyword evidence="4" id="KW-0808">Transferase</keyword>
<evidence type="ECO:0000313" key="15">
    <source>
        <dbReference type="Proteomes" id="UP000290189"/>
    </source>
</evidence>
<name>A0A3P3Y6P9_PLABS</name>
<evidence type="ECO:0000313" key="14">
    <source>
        <dbReference type="EMBL" id="SPQ95847.1"/>
    </source>
</evidence>
<dbReference type="SMART" id="SM01343">
    <property type="entry name" value="FATC"/>
    <property type="match status" value="1"/>
</dbReference>
<dbReference type="InterPro" id="IPR050517">
    <property type="entry name" value="DDR_Repair_Kinase"/>
</dbReference>
<protein>
    <recommendedName>
        <fullName evidence="2">non-specific serine/threonine protein kinase</fullName>
        <ecNumber evidence="2">2.7.11.1</ecNumber>
    </recommendedName>
</protein>
<evidence type="ECO:0000259" key="13">
    <source>
        <dbReference type="PROSITE" id="PS51190"/>
    </source>
</evidence>
<keyword evidence="14" id="KW-0496">Mitochondrion</keyword>
<geneLocation type="mitochondrion" evidence="14"/>
<evidence type="ECO:0000256" key="1">
    <source>
        <dbReference type="ARBA" id="ARBA00004123"/>
    </source>
</evidence>
<dbReference type="InterPro" id="IPR003152">
    <property type="entry name" value="FATC_dom"/>
</dbReference>
<dbReference type="EC" id="2.7.11.1" evidence="2"/>
<keyword evidence="10" id="KW-0539">Nucleus</keyword>
<dbReference type="PROSITE" id="PS00916">
    <property type="entry name" value="PI3_4_KINASE_2"/>
    <property type="match status" value="1"/>
</dbReference>
<evidence type="ECO:0000256" key="6">
    <source>
        <dbReference type="ARBA" id="ARBA00022763"/>
    </source>
</evidence>
<dbReference type="Pfam" id="PF19704">
    <property type="entry name" value="DNAPKcs_CC5"/>
    <property type="match status" value="2"/>
</dbReference>
<keyword evidence="3" id="KW-0723">Serine/threonine-protein kinase</keyword>
<dbReference type="CDD" id="cd05172">
    <property type="entry name" value="PIKKc_DNA-PK"/>
    <property type="match status" value="1"/>
</dbReference>
<dbReference type="PROSITE" id="PS51190">
    <property type="entry name" value="FATC"/>
    <property type="match status" value="1"/>
</dbReference>
<dbReference type="PROSITE" id="PS51189">
    <property type="entry name" value="FAT"/>
    <property type="match status" value="1"/>
</dbReference>
<dbReference type="InterPro" id="IPR037706">
    <property type="entry name" value="DNA-PK_dom"/>
</dbReference>
<dbReference type="InterPro" id="IPR018936">
    <property type="entry name" value="PI3/4_kinase_CS"/>
</dbReference>
<keyword evidence="5" id="KW-0547">Nucleotide-binding</keyword>
<dbReference type="Proteomes" id="UP000290189">
    <property type="component" value="Unassembled WGS sequence"/>
</dbReference>
<dbReference type="SUPFAM" id="SSF56112">
    <property type="entry name" value="Protein kinase-like (PK-like)"/>
    <property type="match status" value="1"/>
</dbReference>
<dbReference type="InterPro" id="IPR046803">
    <property type="entry name" value="DNAPKcs_CC1-2"/>
</dbReference>
<evidence type="ECO:0000259" key="12">
    <source>
        <dbReference type="PROSITE" id="PS51189"/>
    </source>
</evidence>
<keyword evidence="9" id="KW-0234">DNA repair</keyword>
<keyword evidence="8" id="KW-0067">ATP-binding</keyword>
<dbReference type="InterPro" id="IPR016024">
    <property type="entry name" value="ARM-type_fold"/>
</dbReference>
<dbReference type="GO" id="GO:0000723">
    <property type="term" value="P:telomere maintenance"/>
    <property type="evidence" value="ECO:0007669"/>
    <property type="project" value="TreeGrafter"/>
</dbReference>
<dbReference type="PANTHER" id="PTHR11139:SF68">
    <property type="entry name" value="DNA-DEPENDENT PROTEIN KINASE CATALYTIC SUBUNIT"/>
    <property type="match status" value="1"/>
</dbReference>
<reference evidence="14 15" key="1">
    <citation type="submission" date="2018-03" db="EMBL/GenBank/DDBJ databases">
        <authorList>
            <person name="Fogelqvist J."/>
        </authorList>
    </citation>
    <scope>NUCLEOTIDE SEQUENCE [LARGE SCALE GENOMIC DNA]</scope>
</reference>
<dbReference type="InterPro" id="IPR046804">
    <property type="entry name" value="DNA-PKcs_N"/>
</dbReference>
<dbReference type="SUPFAM" id="SSF48371">
    <property type="entry name" value="ARM repeat"/>
    <property type="match status" value="3"/>
</dbReference>
<dbReference type="GO" id="GO:0006303">
    <property type="term" value="P:double-strand break repair via nonhomologous end joining"/>
    <property type="evidence" value="ECO:0007669"/>
    <property type="project" value="InterPro"/>
</dbReference>
<dbReference type="PANTHER" id="PTHR11139">
    <property type="entry name" value="ATAXIA TELANGIECTASIA MUTATED ATM -RELATED"/>
    <property type="match status" value="1"/>
</dbReference>
<gene>
    <name evidence="14" type="ORF">PLBR_LOCUS3062</name>
</gene>